<comment type="caution">
    <text evidence="3">The sequence shown here is derived from an EMBL/GenBank/DDBJ whole genome shotgun (WGS) entry which is preliminary data.</text>
</comment>
<feature type="domain" description="HIT" evidence="2">
    <location>
        <begin position="49"/>
        <end position="124"/>
    </location>
</feature>
<dbReference type="PANTHER" id="PTHR42997:SF1">
    <property type="entry name" value="AP-4-A PHOSPHORYLASE"/>
    <property type="match status" value="1"/>
</dbReference>
<protein>
    <recommendedName>
        <fullName evidence="2">HIT domain-containing protein</fullName>
    </recommendedName>
</protein>
<feature type="short sequence motif" description="Histidine triad motif" evidence="1">
    <location>
        <begin position="109"/>
        <end position="113"/>
    </location>
</feature>
<dbReference type="PROSITE" id="PS51084">
    <property type="entry name" value="HIT_2"/>
    <property type="match status" value="1"/>
</dbReference>
<accession>A0ABN1SVM6</accession>
<organism evidence="3 4">
    <name type="scientific">Streptomyces rhizosphaericus</name>
    <dbReference type="NCBI Taxonomy" id="114699"/>
    <lineage>
        <taxon>Bacteria</taxon>
        <taxon>Bacillati</taxon>
        <taxon>Actinomycetota</taxon>
        <taxon>Actinomycetes</taxon>
        <taxon>Kitasatosporales</taxon>
        <taxon>Streptomycetaceae</taxon>
        <taxon>Streptomyces</taxon>
        <taxon>Streptomyces violaceusniger group</taxon>
    </lineage>
</organism>
<dbReference type="SUPFAM" id="SSF54197">
    <property type="entry name" value="HIT-like"/>
    <property type="match status" value="1"/>
</dbReference>
<evidence type="ECO:0000313" key="3">
    <source>
        <dbReference type="EMBL" id="GAA1005852.1"/>
    </source>
</evidence>
<proteinExistence type="predicted"/>
<keyword evidence="4" id="KW-1185">Reference proteome</keyword>
<dbReference type="InterPro" id="IPR011146">
    <property type="entry name" value="HIT-like"/>
</dbReference>
<dbReference type="PANTHER" id="PTHR42997">
    <property type="entry name" value="HIT FAMILY HYDROLASE"/>
    <property type="match status" value="1"/>
</dbReference>
<dbReference type="Gene3D" id="3.30.428.10">
    <property type="entry name" value="HIT-like"/>
    <property type="match status" value="1"/>
</dbReference>
<dbReference type="Pfam" id="PF01230">
    <property type="entry name" value="HIT"/>
    <property type="match status" value="1"/>
</dbReference>
<dbReference type="InterPro" id="IPR052908">
    <property type="entry name" value="AP-4-A_phosphorylase"/>
</dbReference>
<sequence length="146" mass="16496">MNEHRGVGLRHHGNVAAQMTCPFCELTGSETVAEIGPCLAIWTNESPAGSVMVLPKAHRRAPWDLTTEEWSATEELLKVLADRLRSTHQPDGWNVGWNVGRVGGQSVDHVHCHLLPRYRHERYAGRGLRWWFKQPENEVPTGLKTD</sequence>
<evidence type="ECO:0000256" key="1">
    <source>
        <dbReference type="PROSITE-ProRule" id="PRU00464"/>
    </source>
</evidence>
<evidence type="ECO:0000259" key="2">
    <source>
        <dbReference type="PROSITE" id="PS51084"/>
    </source>
</evidence>
<gene>
    <name evidence="3" type="ORF">GCM10009576_098360</name>
</gene>
<dbReference type="InterPro" id="IPR036265">
    <property type="entry name" value="HIT-like_sf"/>
</dbReference>
<dbReference type="EMBL" id="BAAAIE010000294">
    <property type="protein sequence ID" value="GAA1005852.1"/>
    <property type="molecule type" value="Genomic_DNA"/>
</dbReference>
<evidence type="ECO:0000313" key="4">
    <source>
        <dbReference type="Proteomes" id="UP001500033"/>
    </source>
</evidence>
<name>A0ABN1SVM6_9ACTN</name>
<reference evidence="3 4" key="1">
    <citation type="journal article" date="2019" name="Int. J. Syst. Evol. Microbiol.">
        <title>The Global Catalogue of Microorganisms (GCM) 10K type strain sequencing project: providing services to taxonomists for standard genome sequencing and annotation.</title>
        <authorList>
            <consortium name="The Broad Institute Genomics Platform"/>
            <consortium name="The Broad Institute Genome Sequencing Center for Infectious Disease"/>
            <person name="Wu L."/>
            <person name="Ma J."/>
        </authorList>
    </citation>
    <scope>NUCLEOTIDE SEQUENCE [LARGE SCALE GENOMIC DNA]</scope>
    <source>
        <strain evidence="3 4">JCM 11445</strain>
    </source>
</reference>
<dbReference type="Proteomes" id="UP001500033">
    <property type="component" value="Unassembled WGS sequence"/>
</dbReference>